<gene>
    <name evidence="1" type="ORF">AAJ76_4000029171</name>
</gene>
<keyword evidence="1" id="KW-0418">Kinase</keyword>
<dbReference type="VEuPathDB" id="MicrosporidiaDB:NCER_100556"/>
<sequence>MDEFKKIEEQRKRIVKQMTKENITRREEKFKELERKKFIINNTALQSQVTENNDINTNIINPCQHLIKNEQAKYSVLSYEPTVAEDSSFDKNVFEFNVNFEDYYIKNYLFLSHYFVIEKQIQNEKDLTPRSELLKIKIEVNKRLNQLNNDYDKIYTLYRFLNKYSHSKVFLETFVLKILEQSIIQVSRYYESYRQYSLCFKFLYNDDLFTFYKIKLFSKKASEEGLKGLYAVFFGVIKECDLSEEAWAFSAGFLNVQNSEFVILEIYLDILGEYVIDKFNRRAYKLFRYIKNYTLPTIKNLAHKYKIEKLIDRLLNLS</sequence>
<dbReference type="Proteomes" id="UP000034350">
    <property type="component" value="Unassembled WGS sequence"/>
</dbReference>
<proteinExistence type="predicted"/>
<keyword evidence="1" id="KW-0808">Transferase</keyword>
<dbReference type="VEuPathDB" id="MicrosporidiaDB:G9O61_00g001000"/>
<dbReference type="VEuPathDB" id="MicrosporidiaDB:AAJ76_4000029171"/>
<dbReference type="OMA" id="YTMFTSA"/>
<dbReference type="RefSeq" id="XP_024330638.1">
    <property type="nucleotide sequence ID" value="XM_024475469.1"/>
</dbReference>
<name>A0A0F9WBK9_9MICR</name>
<accession>A0A0F9WBK9</accession>
<dbReference type="AlphaFoldDB" id="A0A0F9WBK9"/>
<dbReference type="GO" id="GO:0016301">
    <property type="term" value="F:kinase activity"/>
    <property type="evidence" value="ECO:0007669"/>
    <property type="project" value="UniProtKB-KW"/>
</dbReference>
<dbReference type="GeneID" id="36320414"/>
<organism evidence="1 2">
    <name type="scientific">Vairimorpha ceranae</name>
    <dbReference type="NCBI Taxonomy" id="40302"/>
    <lineage>
        <taxon>Eukaryota</taxon>
        <taxon>Fungi</taxon>
        <taxon>Fungi incertae sedis</taxon>
        <taxon>Microsporidia</taxon>
        <taxon>Nosematidae</taxon>
        <taxon>Vairimorpha</taxon>
    </lineage>
</organism>
<evidence type="ECO:0000313" key="2">
    <source>
        <dbReference type="Proteomes" id="UP000034350"/>
    </source>
</evidence>
<dbReference type="OrthoDB" id="420884at2759"/>
<reference evidence="1 2" key="1">
    <citation type="journal article" date="2015" name="Environ. Microbiol.">
        <title>Genome analyses suggest the presence of polyploidy and recent human-driven expansions in eight global populations of the honeybee pathogen Nosema ceranae.</title>
        <authorList>
            <person name="Pelin A."/>
            <person name="Selman M."/>
            <person name="Aris-Brosou S."/>
            <person name="Farinelli L."/>
            <person name="Corradi N."/>
        </authorList>
    </citation>
    <scope>NUCLEOTIDE SEQUENCE [LARGE SCALE GENOMIC DNA]</scope>
    <source>
        <strain evidence="1 2">PA08 1199</strain>
    </source>
</reference>
<keyword evidence="2" id="KW-1185">Reference proteome</keyword>
<dbReference type="EMBL" id="JPQZ01000040">
    <property type="protein sequence ID" value="KKO74896.1"/>
    <property type="molecule type" value="Genomic_DNA"/>
</dbReference>
<protein>
    <submittedName>
        <fullName evidence="1">Rio-like serine-threonine protein kinase</fullName>
    </submittedName>
</protein>
<comment type="caution">
    <text evidence="1">The sequence shown here is derived from an EMBL/GenBank/DDBJ whole genome shotgun (WGS) entry which is preliminary data.</text>
</comment>
<evidence type="ECO:0000313" key="1">
    <source>
        <dbReference type="EMBL" id="KKO74896.1"/>
    </source>
</evidence>